<evidence type="ECO:0000313" key="2">
    <source>
        <dbReference type="EMBL" id="KIW66924.1"/>
    </source>
</evidence>
<accession>A0A0D2G4C9</accession>
<dbReference type="EMBL" id="KN846959">
    <property type="protein sequence ID" value="KIW66924.1"/>
    <property type="molecule type" value="Genomic_DNA"/>
</dbReference>
<dbReference type="Proteomes" id="UP000054266">
    <property type="component" value="Unassembled WGS sequence"/>
</dbReference>
<protein>
    <submittedName>
        <fullName evidence="2">Uncharacterized protein</fullName>
    </submittedName>
</protein>
<keyword evidence="1" id="KW-0175">Coiled coil</keyword>
<feature type="coiled-coil region" evidence="1">
    <location>
        <begin position="164"/>
        <end position="198"/>
    </location>
</feature>
<name>A0A0D2G4C9_9EURO</name>
<proteinExistence type="predicted"/>
<organism evidence="2 3">
    <name type="scientific">Phialophora macrospora</name>
    <dbReference type="NCBI Taxonomy" id="1851006"/>
    <lineage>
        <taxon>Eukaryota</taxon>
        <taxon>Fungi</taxon>
        <taxon>Dikarya</taxon>
        <taxon>Ascomycota</taxon>
        <taxon>Pezizomycotina</taxon>
        <taxon>Eurotiomycetes</taxon>
        <taxon>Chaetothyriomycetidae</taxon>
        <taxon>Chaetothyriales</taxon>
        <taxon>Herpotrichiellaceae</taxon>
        <taxon>Phialophora</taxon>
    </lineage>
</organism>
<gene>
    <name evidence="2" type="ORF">PV04_06206</name>
</gene>
<dbReference type="HOGENOM" id="CLU_1245204_0_0_1"/>
<reference evidence="2 3" key="1">
    <citation type="submission" date="2015-01" db="EMBL/GenBank/DDBJ databases">
        <title>The Genome Sequence of Capronia semiimmersa CBS27337.</title>
        <authorList>
            <consortium name="The Broad Institute Genomics Platform"/>
            <person name="Cuomo C."/>
            <person name="de Hoog S."/>
            <person name="Gorbushina A."/>
            <person name="Stielow B."/>
            <person name="Teixiera M."/>
            <person name="Abouelleil A."/>
            <person name="Chapman S.B."/>
            <person name="Priest M."/>
            <person name="Young S.K."/>
            <person name="Wortman J."/>
            <person name="Nusbaum C."/>
            <person name="Birren B."/>
        </authorList>
    </citation>
    <scope>NUCLEOTIDE SEQUENCE [LARGE SCALE GENOMIC DNA]</scope>
    <source>
        <strain evidence="2 3">CBS 27337</strain>
    </source>
</reference>
<evidence type="ECO:0000256" key="1">
    <source>
        <dbReference type="SAM" id="Coils"/>
    </source>
</evidence>
<dbReference type="AlphaFoldDB" id="A0A0D2G4C9"/>
<sequence>MSATPLKALQAAQMQSQVQIAAQLDPIKTQADSLGVRLTQYMGQVDPIHAQLQTNVEQEYTQVILNLNSGLEGLTRLAMILRGHSVEKIREAKLDKGGIIDPSDFLLQVINGSQKGFSDAMDSATTLLSLVGDLTVQVRDLDQGEIPTLLADMTSFGKFNSATIAGQKNSAATAQRAIEALQKNVQEQKDEVTNHLHMNMTDDLAGIGKAILDAFGPSFPSD</sequence>
<evidence type="ECO:0000313" key="3">
    <source>
        <dbReference type="Proteomes" id="UP000054266"/>
    </source>
</evidence>
<keyword evidence="3" id="KW-1185">Reference proteome</keyword>